<evidence type="ECO:0000313" key="3">
    <source>
        <dbReference type="Proteomes" id="UP001219956"/>
    </source>
</evidence>
<dbReference type="PANTHER" id="PTHR43680:SF2">
    <property type="entry name" value="NITRATE REDUCTASE MOLYBDENUM COFACTOR ASSEMBLY CHAPERONE NARJ"/>
    <property type="match status" value="1"/>
</dbReference>
<gene>
    <name evidence="2" type="primary">narJ</name>
    <name evidence="2" type="ORF">PQU95_05535</name>
</gene>
<accession>A0ABT5IWL4</accession>
<dbReference type="Gene3D" id="1.10.3480.10">
    <property type="entry name" value="TorD-like"/>
    <property type="match status" value="1"/>
</dbReference>
<name>A0ABT5IWL4_9NEIS</name>
<dbReference type="InterPro" id="IPR036411">
    <property type="entry name" value="TorD-like_sf"/>
</dbReference>
<sequence>MTPSIVYRALGALLVYPEAELQAAIPELASTLACEPDVLRGVQPLLAQLAEGDLIELQQGYVQLFDRNPGHSLHLFEHIHGEDRARGQAMVDLIDEYRQHGFEPVADELPDYVPLFLEFLSLCDADEAARLLGDAVHVLAHVAKKLADSGSAYAGVLDALVWLSPVAPEPLTVPPIRDMDEALETFGPGVDGVEPLLKPALPAVATVNFYPKGHAATR</sequence>
<evidence type="ECO:0000256" key="1">
    <source>
        <dbReference type="ARBA" id="ARBA00023063"/>
    </source>
</evidence>
<dbReference type="NCBIfam" id="TIGR00684">
    <property type="entry name" value="narJ"/>
    <property type="match status" value="1"/>
</dbReference>
<dbReference type="SUPFAM" id="SSF89155">
    <property type="entry name" value="TorD-like"/>
    <property type="match status" value="1"/>
</dbReference>
<organism evidence="2 3">
    <name type="scientific">Vogesella aquatica</name>
    <dbReference type="NCBI Taxonomy" id="2984206"/>
    <lineage>
        <taxon>Bacteria</taxon>
        <taxon>Pseudomonadati</taxon>
        <taxon>Pseudomonadota</taxon>
        <taxon>Betaproteobacteria</taxon>
        <taxon>Neisseriales</taxon>
        <taxon>Chromobacteriaceae</taxon>
        <taxon>Vogesella</taxon>
    </lineage>
</organism>
<dbReference type="PANTHER" id="PTHR43680">
    <property type="entry name" value="NITRATE REDUCTASE MOLYBDENUM COFACTOR ASSEMBLY CHAPERONE"/>
    <property type="match status" value="1"/>
</dbReference>
<dbReference type="RefSeq" id="WP_272751069.1">
    <property type="nucleotide sequence ID" value="NZ_JAQQLF010000006.1"/>
</dbReference>
<dbReference type="InterPro" id="IPR003765">
    <property type="entry name" value="NO3_reductase_chaperone_NarJ"/>
</dbReference>
<proteinExistence type="predicted"/>
<evidence type="ECO:0000313" key="2">
    <source>
        <dbReference type="EMBL" id="MDC7716675.1"/>
    </source>
</evidence>
<reference evidence="2 3" key="1">
    <citation type="submission" date="2023-01" db="EMBL/GenBank/DDBJ databases">
        <title>Novel species of the genus Vogesella isolated from rivers.</title>
        <authorList>
            <person name="Lu H."/>
        </authorList>
    </citation>
    <scope>NUCLEOTIDE SEQUENCE [LARGE SCALE GENOMIC DNA]</scope>
    <source>
        <strain evidence="2 3">DC21W</strain>
    </source>
</reference>
<keyword evidence="3" id="KW-1185">Reference proteome</keyword>
<comment type="caution">
    <text evidence="2">The sequence shown here is derived from an EMBL/GenBank/DDBJ whole genome shotgun (WGS) entry which is preliminary data.</text>
</comment>
<dbReference type="InterPro" id="IPR020945">
    <property type="entry name" value="DMSO/NO3_reduct_chaperone"/>
</dbReference>
<dbReference type="Proteomes" id="UP001219956">
    <property type="component" value="Unassembled WGS sequence"/>
</dbReference>
<dbReference type="Pfam" id="PF02613">
    <property type="entry name" value="Nitrate_red_del"/>
    <property type="match status" value="1"/>
</dbReference>
<dbReference type="EMBL" id="JAQQLF010000006">
    <property type="protein sequence ID" value="MDC7716675.1"/>
    <property type="molecule type" value="Genomic_DNA"/>
</dbReference>
<keyword evidence="1" id="KW-0534">Nitrate assimilation</keyword>
<protein>
    <submittedName>
        <fullName evidence="2">Nitrate reductase molybdenum cofactor assembly chaperone</fullName>
    </submittedName>
</protein>